<accession>A0A179B1Z6</accession>
<keyword evidence="5" id="KW-0808">Transferase</keyword>
<dbReference type="SMART" id="SM00562">
    <property type="entry name" value="NDK"/>
    <property type="match status" value="1"/>
</dbReference>
<evidence type="ECO:0000256" key="6">
    <source>
        <dbReference type="ARBA" id="ARBA00022723"/>
    </source>
</evidence>
<dbReference type="GO" id="GO:0006183">
    <property type="term" value="P:GTP biosynthetic process"/>
    <property type="evidence" value="ECO:0007669"/>
    <property type="project" value="InterPro"/>
</dbReference>
<dbReference type="InterPro" id="IPR036850">
    <property type="entry name" value="NDK-like_dom_sf"/>
</dbReference>
<dbReference type="EMBL" id="LVZK01000003">
    <property type="protein sequence ID" value="OAP85395.1"/>
    <property type="molecule type" value="Genomic_DNA"/>
</dbReference>
<sequence>MDSQRIFILVKPDGVERGLVGEILGRIEAKGYKLEDLRFMRAKEEVLRVHYAHLADKPFFPEIVRYMTRGPVVAAIFSGANVIEGVRALAGATNPTQAVPGSIRGDLAREWGHGNIENLIHASDSDENAEKEISLWFN</sequence>
<evidence type="ECO:0000313" key="15">
    <source>
        <dbReference type="EMBL" id="OAP85395.1"/>
    </source>
</evidence>
<comment type="similarity">
    <text evidence="2 12 13">Belongs to the NDK family.</text>
</comment>
<organism evidence="15 16">
    <name type="scientific">Peptidiphaga gingivicola</name>
    <dbReference type="NCBI Taxonomy" id="2741497"/>
    <lineage>
        <taxon>Bacteria</taxon>
        <taxon>Bacillati</taxon>
        <taxon>Actinomycetota</taxon>
        <taxon>Actinomycetes</taxon>
        <taxon>Actinomycetales</taxon>
        <taxon>Actinomycetaceae</taxon>
        <taxon>Peptidiphaga</taxon>
    </lineage>
</organism>
<evidence type="ECO:0000256" key="11">
    <source>
        <dbReference type="ARBA" id="ARBA00023080"/>
    </source>
</evidence>
<dbReference type="InterPro" id="IPR034907">
    <property type="entry name" value="NDK-like_dom"/>
</dbReference>
<feature type="binding site" evidence="12">
    <location>
        <position position="104"/>
    </location>
    <ligand>
        <name>ATP</name>
        <dbReference type="ChEBI" id="CHEBI:30616"/>
    </ligand>
</feature>
<evidence type="ECO:0000256" key="10">
    <source>
        <dbReference type="ARBA" id="ARBA00022842"/>
    </source>
</evidence>
<dbReference type="EC" id="2.7.4.6" evidence="3"/>
<comment type="caution">
    <text evidence="15">The sequence shown here is derived from an EMBL/GenBank/DDBJ whole genome shotgun (WGS) entry which is preliminary data.</text>
</comment>
<feature type="binding site" evidence="12">
    <location>
        <position position="93"/>
    </location>
    <ligand>
        <name>ATP</name>
        <dbReference type="ChEBI" id="CHEBI:30616"/>
    </ligand>
</feature>
<dbReference type="GO" id="GO:0004550">
    <property type="term" value="F:nucleoside diphosphate kinase activity"/>
    <property type="evidence" value="ECO:0007669"/>
    <property type="project" value="UniProtKB-EC"/>
</dbReference>
<dbReference type="GO" id="GO:0005524">
    <property type="term" value="F:ATP binding"/>
    <property type="evidence" value="ECO:0007669"/>
    <property type="project" value="UniProtKB-KW"/>
</dbReference>
<evidence type="ECO:0000259" key="14">
    <source>
        <dbReference type="SMART" id="SM00562"/>
    </source>
</evidence>
<gene>
    <name evidence="15" type="ORF">A4H34_09895</name>
</gene>
<dbReference type="Gene3D" id="3.30.70.141">
    <property type="entry name" value="Nucleoside diphosphate kinase-like domain"/>
    <property type="match status" value="1"/>
</dbReference>
<evidence type="ECO:0000256" key="2">
    <source>
        <dbReference type="ARBA" id="ARBA00008142"/>
    </source>
</evidence>
<keyword evidence="9" id="KW-0067">ATP-binding</keyword>
<dbReference type="Proteomes" id="UP000078368">
    <property type="component" value="Unassembled WGS sequence"/>
</dbReference>
<dbReference type="Pfam" id="PF00334">
    <property type="entry name" value="NDK"/>
    <property type="match status" value="1"/>
</dbReference>
<evidence type="ECO:0000256" key="13">
    <source>
        <dbReference type="RuleBase" id="RU004011"/>
    </source>
</evidence>
<feature type="domain" description="Nucleoside diphosphate kinase-like" evidence="14">
    <location>
        <begin position="3"/>
        <end position="138"/>
    </location>
</feature>
<dbReference type="GO" id="GO:0006228">
    <property type="term" value="P:UTP biosynthetic process"/>
    <property type="evidence" value="ECO:0007669"/>
    <property type="project" value="InterPro"/>
</dbReference>
<feature type="binding site" evidence="12">
    <location>
        <position position="118"/>
    </location>
    <ligand>
        <name>ATP</name>
        <dbReference type="ChEBI" id="CHEBI:30616"/>
    </ligand>
</feature>
<reference evidence="15 16" key="1">
    <citation type="submission" date="2016-04" db="EMBL/GenBank/DDBJ databases">
        <title>Peptidophaga gingivicola gen. nov., sp. nov., isolated from human subgingival plaque.</title>
        <authorList>
            <person name="Beall C.J."/>
            <person name="Mokrzan E.M."/>
            <person name="Griffen A.L."/>
            <person name="Leys E.J."/>
        </authorList>
    </citation>
    <scope>NUCLEOTIDE SEQUENCE [LARGE SCALE GENOMIC DNA]</scope>
    <source>
        <strain evidence="15 16">BA112</strain>
    </source>
</reference>
<keyword evidence="7" id="KW-0547">Nucleotide-binding</keyword>
<feature type="active site" description="Pros-phosphohistidine intermediate" evidence="12">
    <location>
        <position position="121"/>
    </location>
</feature>
<evidence type="ECO:0000256" key="7">
    <source>
        <dbReference type="ARBA" id="ARBA00022741"/>
    </source>
</evidence>
<evidence type="ECO:0000256" key="3">
    <source>
        <dbReference type="ARBA" id="ARBA00012966"/>
    </source>
</evidence>
<keyword evidence="10" id="KW-0460">Magnesium</keyword>
<evidence type="ECO:0000256" key="8">
    <source>
        <dbReference type="ARBA" id="ARBA00022777"/>
    </source>
</evidence>
<dbReference type="PANTHER" id="PTHR11349">
    <property type="entry name" value="NUCLEOSIDE DIPHOSPHATE KINASE"/>
    <property type="match status" value="1"/>
</dbReference>
<feature type="binding site" evidence="12">
    <location>
        <position position="87"/>
    </location>
    <ligand>
        <name>ATP</name>
        <dbReference type="ChEBI" id="CHEBI:30616"/>
    </ligand>
</feature>
<protein>
    <recommendedName>
        <fullName evidence="4">Nucleoside diphosphate kinase</fullName>
        <ecNumber evidence="3">2.7.4.6</ecNumber>
    </recommendedName>
</protein>
<evidence type="ECO:0000256" key="5">
    <source>
        <dbReference type="ARBA" id="ARBA00022679"/>
    </source>
</evidence>
<dbReference type="FunFam" id="3.30.70.141:FF:000003">
    <property type="entry name" value="Nucleoside diphosphate kinase"/>
    <property type="match status" value="1"/>
</dbReference>
<proteinExistence type="inferred from homology"/>
<dbReference type="GO" id="GO:0006241">
    <property type="term" value="P:CTP biosynthetic process"/>
    <property type="evidence" value="ECO:0007669"/>
    <property type="project" value="InterPro"/>
</dbReference>
<dbReference type="NCBIfam" id="NF001908">
    <property type="entry name" value="PRK00668.1"/>
    <property type="match status" value="1"/>
</dbReference>
<feature type="binding site" evidence="12">
    <location>
        <position position="59"/>
    </location>
    <ligand>
        <name>ATP</name>
        <dbReference type="ChEBI" id="CHEBI:30616"/>
    </ligand>
</feature>
<evidence type="ECO:0000313" key="16">
    <source>
        <dbReference type="Proteomes" id="UP000078368"/>
    </source>
</evidence>
<evidence type="ECO:0000256" key="12">
    <source>
        <dbReference type="PROSITE-ProRule" id="PRU00706"/>
    </source>
</evidence>
<keyword evidence="11" id="KW-0546">Nucleotide metabolism</keyword>
<dbReference type="GO" id="GO:0046872">
    <property type="term" value="F:metal ion binding"/>
    <property type="evidence" value="ECO:0007669"/>
    <property type="project" value="UniProtKB-KW"/>
</dbReference>
<keyword evidence="8 15" id="KW-0418">Kinase</keyword>
<dbReference type="PROSITE" id="PS51374">
    <property type="entry name" value="NDPK_LIKE"/>
    <property type="match status" value="1"/>
</dbReference>
<keyword evidence="6" id="KW-0479">Metal-binding</keyword>
<evidence type="ECO:0000256" key="4">
    <source>
        <dbReference type="ARBA" id="ARBA00017632"/>
    </source>
</evidence>
<dbReference type="STRING" id="1823756.A4H34_09895"/>
<dbReference type="SUPFAM" id="SSF54919">
    <property type="entry name" value="Nucleoside diphosphate kinase, NDK"/>
    <property type="match status" value="1"/>
</dbReference>
<feature type="binding site" evidence="12">
    <location>
        <position position="11"/>
    </location>
    <ligand>
        <name>ATP</name>
        <dbReference type="ChEBI" id="CHEBI:30616"/>
    </ligand>
</feature>
<dbReference type="CDD" id="cd04413">
    <property type="entry name" value="NDPk_I"/>
    <property type="match status" value="1"/>
</dbReference>
<dbReference type="PRINTS" id="PR01243">
    <property type="entry name" value="NUCDPKINASE"/>
</dbReference>
<name>A0A179B1Z6_9ACTO</name>
<dbReference type="OrthoDB" id="9801161at2"/>
<evidence type="ECO:0000256" key="1">
    <source>
        <dbReference type="ARBA" id="ARBA00001946"/>
    </source>
</evidence>
<comment type="cofactor">
    <cofactor evidence="1">
        <name>Mg(2+)</name>
        <dbReference type="ChEBI" id="CHEBI:18420"/>
    </cofactor>
</comment>
<keyword evidence="16" id="KW-1185">Reference proteome</keyword>
<dbReference type="RefSeq" id="WP_009199920.1">
    <property type="nucleotide sequence ID" value="NZ_LVZK01000003.1"/>
</dbReference>
<dbReference type="AlphaFoldDB" id="A0A179B1Z6"/>
<dbReference type="InterPro" id="IPR001564">
    <property type="entry name" value="Nucleoside_diP_kinase"/>
</dbReference>
<evidence type="ECO:0000256" key="9">
    <source>
        <dbReference type="ARBA" id="ARBA00022840"/>
    </source>
</evidence>